<dbReference type="GO" id="GO:0015293">
    <property type="term" value="F:symporter activity"/>
    <property type="evidence" value="ECO:0007669"/>
    <property type="project" value="UniProtKB-KW"/>
</dbReference>
<evidence type="ECO:0000313" key="13">
    <source>
        <dbReference type="EMBL" id="NJB97359.1"/>
    </source>
</evidence>
<dbReference type="Proteomes" id="UP000531251">
    <property type="component" value="Unassembled WGS sequence"/>
</dbReference>
<proteinExistence type="inferred from homology"/>
<feature type="transmembrane region" description="Helical" evidence="11">
    <location>
        <begin position="276"/>
        <end position="294"/>
    </location>
</feature>
<sequence length="547" mass="57296">MATLAMDQAPSAELPRSPRFTDKTHPIAKLLFVAILVGGLAFAGWSIVVDTRQAGEQLALGVFAFLGLALLIALGFEFVNGFHDTANAVATVIYTNSMPAQFAVVWSGFFNFLGVMTSSGAVAYAIVTLLPVDLILNVGSSAGFAMIFALLSAAVLWNLATWYVGLPNSSSHALIGSVLGVGFANQLILGGSRGGTAGVDWGQATKVFSALFWSPLMGFACALLLLLVMRVVFAKRKTLFRAPEGNAPPPRGIRALLIATCTAVSFFHGSNDGQKGMGLIMLILIGCAPTAYALNRTLPTSATAAFVQTSHAATAVFDSRSGATTLTPAQARTTLTDALQHRKAEGAKVYAALGALSQSLTEQVASYGSLSKVPARASSNIRNDMYLVLDTSKLATKKPEGFKPEELKALKAYQDSLESGTRFIPLWVKIVVALALGLGTMIGWKRIVVTVGEKIGKQHMTYGMGAAAEIVAAATIMGADHLGVPVSTTHILSSGVAGASVGSGSGLQARTIRNMALAWLMTLPAAMLLSGGLYWLMLTGIRLFGIH</sequence>
<keyword evidence="4" id="KW-1003">Cell membrane</keyword>
<dbReference type="EMBL" id="JAATJB010000004">
    <property type="protein sequence ID" value="NJB97359.1"/>
    <property type="molecule type" value="Genomic_DNA"/>
</dbReference>
<evidence type="ECO:0000256" key="9">
    <source>
        <dbReference type="ARBA" id="ARBA00023136"/>
    </source>
</evidence>
<evidence type="ECO:0000256" key="5">
    <source>
        <dbReference type="ARBA" id="ARBA00022592"/>
    </source>
</evidence>
<evidence type="ECO:0000313" key="14">
    <source>
        <dbReference type="Proteomes" id="UP000531251"/>
    </source>
</evidence>
<keyword evidence="7" id="KW-0769">Symport</keyword>
<comment type="subcellular location">
    <subcellularLocation>
        <location evidence="1">Cell membrane</location>
        <topology evidence="1">Multi-pass membrane protein</topology>
    </subcellularLocation>
    <subcellularLocation>
        <location evidence="11">Membrane</location>
        <topology evidence="11">Multi-pass membrane protein</topology>
    </subcellularLocation>
</comment>
<comment type="caution">
    <text evidence="13">The sequence shown here is derived from an EMBL/GenBank/DDBJ whole genome shotgun (WGS) entry which is preliminary data.</text>
</comment>
<evidence type="ECO:0000256" key="11">
    <source>
        <dbReference type="RuleBase" id="RU363058"/>
    </source>
</evidence>
<feature type="transmembrane region" description="Helical" evidence="11">
    <location>
        <begin position="103"/>
        <end position="127"/>
    </location>
</feature>
<accession>A0A7X5XXV8</accession>
<feature type="transmembrane region" description="Helical" evidence="11">
    <location>
        <begin position="426"/>
        <end position="444"/>
    </location>
</feature>
<feature type="transmembrane region" description="Helical" evidence="11">
    <location>
        <begin position="27"/>
        <end position="48"/>
    </location>
</feature>
<feature type="transmembrane region" description="Helical" evidence="11">
    <location>
        <begin position="134"/>
        <end position="160"/>
    </location>
</feature>
<evidence type="ECO:0000256" key="8">
    <source>
        <dbReference type="ARBA" id="ARBA00022989"/>
    </source>
</evidence>
<comment type="similarity">
    <text evidence="2">Belongs to the inorganic phosphate transporter (PiT) (TC 2.A.20) family. Pit subfamily.</text>
</comment>
<dbReference type="GO" id="GO:0005315">
    <property type="term" value="F:phosphate transmembrane transporter activity"/>
    <property type="evidence" value="ECO:0007669"/>
    <property type="project" value="InterPro"/>
</dbReference>
<dbReference type="GO" id="GO:0005886">
    <property type="term" value="C:plasma membrane"/>
    <property type="evidence" value="ECO:0007669"/>
    <property type="project" value="UniProtKB-SubCell"/>
</dbReference>
<feature type="transmembrane region" description="Helical" evidence="11">
    <location>
        <begin position="210"/>
        <end position="233"/>
    </location>
</feature>
<dbReference type="InterPro" id="IPR001204">
    <property type="entry name" value="Phos_transporter"/>
</dbReference>
<keyword evidence="14" id="KW-1185">Reference proteome</keyword>
<protein>
    <recommendedName>
        <fullName evidence="11">Phosphate transporter</fullName>
    </recommendedName>
</protein>
<keyword evidence="5 11" id="KW-0592">Phosphate transport</keyword>
<evidence type="ECO:0000256" key="10">
    <source>
        <dbReference type="ARBA" id="ARBA00047348"/>
    </source>
</evidence>
<keyword evidence="8 11" id="KW-1133">Transmembrane helix</keyword>
<dbReference type="PANTHER" id="PTHR11101:SF65">
    <property type="entry name" value="LOW-AFFINITY INORGANIC PHOSPHATE TRANSPORTER PITA-RELATED"/>
    <property type="match status" value="1"/>
</dbReference>
<feature type="region of interest" description="Disordered" evidence="12">
    <location>
        <begin position="1"/>
        <end position="20"/>
    </location>
</feature>
<organism evidence="13 14">
    <name type="scientific">Sphingomonas trueperi</name>
    <dbReference type="NCBI Taxonomy" id="53317"/>
    <lineage>
        <taxon>Bacteria</taxon>
        <taxon>Pseudomonadati</taxon>
        <taxon>Pseudomonadota</taxon>
        <taxon>Alphaproteobacteria</taxon>
        <taxon>Sphingomonadales</taxon>
        <taxon>Sphingomonadaceae</taxon>
        <taxon>Sphingomonas</taxon>
    </lineage>
</organism>
<evidence type="ECO:0000256" key="7">
    <source>
        <dbReference type="ARBA" id="ARBA00022847"/>
    </source>
</evidence>
<dbReference type="GO" id="GO:0035435">
    <property type="term" value="P:phosphate ion transmembrane transport"/>
    <property type="evidence" value="ECO:0007669"/>
    <property type="project" value="TreeGrafter"/>
</dbReference>
<gene>
    <name evidence="13" type="ORF">GGR89_001671</name>
</gene>
<evidence type="ECO:0000256" key="3">
    <source>
        <dbReference type="ARBA" id="ARBA00022448"/>
    </source>
</evidence>
<evidence type="ECO:0000256" key="12">
    <source>
        <dbReference type="SAM" id="MobiDB-lite"/>
    </source>
</evidence>
<feature type="transmembrane region" description="Helical" evidence="11">
    <location>
        <begin position="516"/>
        <end position="537"/>
    </location>
</feature>
<dbReference type="RefSeq" id="WP_209092186.1">
    <property type="nucleotide sequence ID" value="NZ_BAAADY010000013.1"/>
</dbReference>
<evidence type="ECO:0000256" key="2">
    <source>
        <dbReference type="ARBA" id="ARBA00005342"/>
    </source>
</evidence>
<feature type="transmembrane region" description="Helical" evidence="11">
    <location>
        <begin position="60"/>
        <end position="83"/>
    </location>
</feature>
<dbReference type="Pfam" id="PF01384">
    <property type="entry name" value="PHO4"/>
    <property type="match status" value="1"/>
</dbReference>
<keyword evidence="9 11" id="KW-0472">Membrane</keyword>
<dbReference type="PANTHER" id="PTHR11101">
    <property type="entry name" value="PHOSPHATE TRANSPORTER"/>
    <property type="match status" value="1"/>
</dbReference>
<reference evidence="13 14" key="1">
    <citation type="submission" date="2020-03" db="EMBL/GenBank/DDBJ databases">
        <title>Genomic Encyclopedia of Type Strains, Phase IV (KMG-IV): sequencing the most valuable type-strain genomes for metagenomic binning, comparative biology and taxonomic classification.</title>
        <authorList>
            <person name="Goeker M."/>
        </authorList>
    </citation>
    <scope>NUCLEOTIDE SEQUENCE [LARGE SCALE GENOMIC DNA]</scope>
    <source>
        <strain evidence="13 14">DSM 7225</strain>
    </source>
</reference>
<keyword evidence="6 11" id="KW-0812">Transmembrane</keyword>
<evidence type="ECO:0000256" key="4">
    <source>
        <dbReference type="ARBA" id="ARBA00022475"/>
    </source>
</evidence>
<evidence type="ECO:0000256" key="6">
    <source>
        <dbReference type="ARBA" id="ARBA00022692"/>
    </source>
</evidence>
<comment type="catalytic activity">
    <reaction evidence="10">
        <text>phosphate(in) + H(+)(in) = phosphate(out) + H(+)(out)</text>
        <dbReference type="Rhea" id="RHEA:29939"/>
        <dbReference type="ChEBI" id="CHEBI:15378"/>
        <dbReference type="ChEBI" id="CHEBI:43474"/>
    </reaction>
</comment>
<keyword evidence="3 11" id="KW-0813">Transport</keyword>
<name>A0A7X5XXV8_9SPHN</name>
<dbReference type="AlphaFoldDB" id="A0A7X5XXV8"/>
<evidence type="ECO:0000256" key="1">
    <source>
        <dbReference type="ARBA" id="ARBA00004651"/>
    </source>
</evidence>